<dbReference type="Gene3D" id="1.10.510.10">
    <property type="entry name" value="Transferase(Phosphotransferase) domain 1"/>
    <property type="match status" value="1"/>
</dbReference>
<dbReference type="PANTHER" id="PTHR24348:SF22">
    <property type="entry name" value="NON-SPECIFIC SERINE_THREONINE PROTEIN KINASE"/>
    <property type="match status" value="1"/>
</dbReference>
<dbReference type="SUPFAM" id="SSF56112">
    <property type="entry name" value="Protein kinase-like (PK-like)"/>
    <property type="match status" value="1"/>
</dbReference>
<dbReference type="AlphaFoldDB" id="A0A0V0QQN8"/>
<keyword evidence="7" id="KW-1185">Reference proteome</keyword>
<dbReference type="SMART" id="SM00220">
    <property type="entry name" value="S_TKc"/>
    <property type="match status" value="1"/>
</dbReference>
<organism evidence="6 7">
    <name type="scientific">Pseudocohnilembus persalinus</name>
    <name type="common">Ciliate</name>
    <dbReference type="NCBI Taxonomy" id="266149"/>
    <lineage>
        <taxon>Eukaryota</taxon>
        <taxon>Sar</taxon>
        <taxon>Alveolata</taxon>
        <taxon>Ciliophora</taxon>
        <taxon>Intramacronucleata</taxon>
        <taxon>Oligohymenophorea</taxon>
        <taxon>Scuticociliatia</taxon>
        <taxon>Philasterida</taxon>
        <taxon>Pseudocohnilembidae</taxon>
        <taxon>Pseudocohnilembus</taxon>
    </lineage>
</organism>
<evidence type="ECO:0000256" key="2">
    <source>
        <dbReference type="ARBA" id="ARBA00022741"/>
    </source>
</evidence>
<dbReference type="InterPro" id="IPR011009">
    <property type="entry name" value="Kinase-like_dom_sf"/>
</dbReference>
<dbReference type="CDD" id="cd00180">
    <property type="entry name" value="PKc"/>
    <property type="match status" value="1"/>
</dbReference>
<feature type="domain" description="Protein kinase" evidence="5">
    <location>
        <begin position="31"/>
        <end position="362"/>
    </location>
</feature>
<dbReference type="OrthoDB" id="541276at2759"/>
<dbReference type="PANTHER" id="PTHR24348">
    <property type="entry name" value="SERINE/THREONINE-PROTEIN KINASE UNC-51-RELATED"/>
    <property type="match status" value="1"/>
</dbReference>
<dbReference type="GO" id="GO:0010506">
    <property type="term" value="P:regulation of autophagy"/>
    <property type="evidence" value="ECO:0007669"/>
    <property type="project" value="InterPro"/>
</dbReference>
<dbReference type="GO" id="GO:0016020">
    <property type="term" value="C:membrane"/>
    <property type="evidence" value="ECO:0007669"/>
    <property type="project" value="TreeGrafter"/>
</dbReference>
<gene>
    <name evidence="6" type="ORF">PPERSA_03568</name>
</gene>
<dbReference type="GO" id="GO:0000045">
    <property type="term" value="P:autophagosome assembly"/>
    <property type="evidence" value="ECO:0007669"/>
    <property type="project" value="TreeGrafter"/>
</dbReference>
<dbReference type="PROSITE" id="PS00108">
    <property type="entry name" value="PROTEIN_KINASE_ST"/>
    <property type="match status" value="1"/>
</dbReference>
<accession>A0A0V0QQN8</accession>
<evidence type="ECO:0000313" key="7">
    <source>
        <dbReference type="Proteomes" id="UP000054937"/>
    </source>
</evidence>
<dbReference type="GO" id="GO:0004674">
    <property type="term" value="F:protein serine/threonine kinase activity"/>
    <property type="evidence" value="ECO:0007669"/>
    <property type="project" value="InterPro"/>
</dbReference>
<keyword evidence="1" id="KW-0808">Transferase</keyword>
<dbReference type="GO" id="GO:0005829">
    <property type="term" value="C:cytosol"/>
    <property type="evidence" value="ECO:0007669"/>
    <property type="project" value="TreeGrafter"/>
</dbReference>
<dbReference type="Pfam" id="PF00069">
    <property type="entry name" value="Pkinase"/>
    <property type="match status" value="1"/>
</dbReference>
<name>A0A0V0QQN8_PSEPJ</name>
<sequence>MSEESLLLSNIEYEDHRIDNEKYIIEQYGNLSESNIIAQHGQARIYKGEKKDSGMEVVIKVYSTQEKYELKKYLREIQILKLADDPNIIDYYDIKFIQQDENKAKVFIIMEMMDGDLQKLIQDYKNNKKKIGFKMVMMIFQQLVDGVQFLHKNKIYHRDLKPQNILFSKVNDENKNLIIKIADFGNVRFASKEGVSSKTSEIFISDYYCPPEISNNQFNELGISHNQIGEQWDLYATGIIFLDMLTTNLSLQGARDIHKIIEEVENDRKTIQEINLINMIKNLTKNISKDNLRPSINIIKQGLELIEKDNKLDKKKFKEFISQEELSGQYEVGVREIEERLIEVDPNMICTDEEIAELNNMIDQITADVESGGVAGLEDESFQEEFQNQLASIQETLDQLID</sequence>
<evidence type="ECO:0000259" key="5">
    <source>
        <dbReference type="PROSITE" id="PS50011"/>
    </source>
</evidence>
<comment type="caution">
    <text evidence="6">The sequence shown here is derived from an EMBL/GenBank/DDBJ whole genome shotgun (WGS) entry which is preliminary data.</text>
</comment>
<evidence type="ECO:0000256" key="4">
    <source>
        <dbReference type="ARBA" id="ARBA00022840"/>
    </source>
</evidence>
<evidence type="ECO:0000256" key="1">
    <source>
        <dbReference type="ARBA" id="ARBA00022679"/>
    </source>
</evidence>
<evidence type="ECO:0000256" key="3">
    <source>
        <dbReference type="ARBA" id="ARBA00022777"/>
    </source>
</evidence>
<dbReference type="GO" id="GO:0005776">
    <property type="term" value="C:autophagosome"/>
    <property type="evidence" value="ECO:0007669"/>
    <property type="project" value="TreeGrafter"/>
</dbReference>
<dbReference type="InterPro" id="IPR008271">
    <property type="entry name" value="Ser/Thr_kinase_AS"/>
</dbReference>
<keyword evidence="3 6" id="KW-0418">Kinase</keyword>
<dbReference type="Proteomes" id="UP000054937">
    <property type="component" value="Unassembled WGS sequence"/>
</dbReference>
<dbReference type="GO" id="GO:0000407">
    <property type="term" value="C:phagophore assembly site"/>
    <property type="evidence" value="ECO:0007669"/>
    <property type="project" value="TreeGrafter"/>
</dbReference>
<dbReference type="GO" id="GO:0005524">
    <property type="term" value="F:ATP binding"/>
    <property type="evidence" value="ECO:0007669"/>
    <property type="project" value="UniProtKB-KW"/>
</dbReference>
<evidence type="ECO:0000313" key="6">
    <source>
        <dbReference type="EMBL" id="KRX04328.1"/>
    </source>
</evidence>
<dbReference type="PROSITE" id="PS50011">
    <property type="entry name" value="PROTEIN_KINASE_DOM"/>
    <property type="match status" value="1"/>
</dbReference>
<proteinExistence type="predicted"/>
<keyword evidence="2" id="KW-0547">Nucleotide-binding</keyword>
<dbReference type="EMBL" id="LDAU01000119">
    <property type="protein sequence ID" value="KRX04328.1"/>
    <property type="molecule type" value="Genomic_DNA"/>
</dbReference>
<reference evidence="6 7" key="1">
    <citation type="journal article" date="2015" name="Sci. Rep.">
        <title>Genome of the facultative scuticociliatosis pathogen Pseudocohnilembus persalinus provides insight into its virulence through horizontal gene transfer.</title>
        <authorList>
            <person name="Xiong J."/>
            <person name="Wang G."/>
            <person name="Cheng J."/>
            <person name="Tian M."/>
            <person name="Pan X."/>
            <person name="Warren A."/>
            <person name="Jiang C."/>
            <person name="Yuan D."/>
            <person name="Miao W."/>
        </authorList>
    </citation>
    <scope>NUCLEOTIDE SEQUENCE [LARGE SCALE GENOMIC DNA]</scope>
    <source>
        <strain evidence="6">36N120E</strain>
    </source>
</reference>
<dbReference type="InterPro" id="IPR045269">
    <property type="entry name" value="Atg1-like"/>
</dbReference>
<dbReference type="InterPro" id="IPR000719">
    <property type="entry name" value="Prot_kinase_dom"/>
</dbReference>
<dbReference type="InParanoid" id="A0A0V0QQN8"/>
<keyword evidence="4" id="KW-0067">ATP-binding</keyword>
<protein>
    <submittedName>
        <fullName evidence="6">Protein kinase-like domain</fullName>
    </submittedName>
</protein>